<sequence length="234" mass="27014">MTQSLIHEQHSWLAFSKELTIEPLKTYVFNIQINRNYQAIKEIYTQVLSEEELKRSLRFFHKEDRERYISSKFFLRTLLSEFLTLPPSALRYHTTANKKPAIEGISFNVSHSGNHILIAIGPAPVGIDLERINRDFNFESVLDSSFSQKEIGYIKNEDYLLNFFTLWTRKEALLKASGEGLTDKLDLVPSLHQLVERGALSFQVNSFKMADDYVFSLALAADQPEPVYLSYDHS</sequence>
<dbReference type="PANTHER" id="PTHR12215">
    <property type="entry name" value="PHOSPHOPANTETHEINE TRANSFERASE"/>
    <property type="match status" value="1"/>
</dbReference>
<evidence type="ECO:0000256" key="2">
    <source>
        <dbReference type="ARBA" id="ARBA00022679"/>
    </source>
</evidence>
<evidence type="ECO:0000259" key="3">
    <source>
        <dbReference type="Pfam" id="PF01648"/>
    </source>
</evidence>
<reference evidence="6" key="1">
    <citation type="submission" date="2016-11" db="EMBL/GenBank/DDBJ databases">
        <authorList>
            <person name="Varghese N."/>
            <person name="Submissions S."/>
        </authorList>
    </citation>
    <scope>NUCLEOTIDE SEQUENCE [LARGE SCALE GENOMIC DNA]</scope>
    <source>
        <strain evidence="6">DSM 16990</strain>
    </source>
</reference>
<feature type="domain" description="4'-phosphopantetheinyl transferase" evidence="3">
    <location>
        <begin position="124"/>
        <end position="189"/>
    </location>
</feature>
<evidence type="ECO:0000313" key="6">
    <source>
        <dbReference type="Proteomes" id="UP000184287"/>
    </source>
</evidence>
<keyword evidence="6" id="KW-1185">Reference proteome</keyword>
<dbReference type="PANTHER" id="PTHR12215:SF10">
    <property type="entry name" value="L-AMINOADIPATE-SEMIALDEHYDE DEHYDROGENASE-PHOSPHOPANTETHEINYL TRANSFERASE"/>
    <property type="match status" value="1"/>
</dbReference>
<comment type="similarity">
    <text evidence="1">Belongs to the P-Pant transferase superfamily. Gsp/Sfp/HetI/AcpT family.</text>
</comment>
<dbReference type="RefSeq" id="WP_143166724.1">
    <property type="nucleotide sequence ID" value="NZ_FQUQ01000001.1"/>
</dbReference>
<dbReference type="Pfam" id="PF01648">
    <property type="entry name" value="ACPS"/>
    <property type="match status" value="1"/>
</dbReference>
<organism evidence="5 6">
    <name type="scientific">Pedobacter caeni</name>
    <dbReference type="NCBI Taxonomy" id="288992"/>
    <lineage>
        <taxon>Bacteria</taxon>
        <taxon>Pseudomonadati</taxon>
        <taxon>Bacteroidota</taxon>
        <taxon>Sphingobacteriia</taxon>
        <taxon>Sphingobacteriales</taxon>
        <taxon>Sphingobacteriaceae</taxon>
        <taxon>Pedobacter</taxon>
    </lineage>
</organism>
<dbReference type="Gene3D" id="3.90.470.20">
    <property type="entry name" value="4'-phosphopantetheinyl transferase domain"/>
    <property type="match status" value="2"/>
</dbReference>
<evidence type="ECO:0000313" key="5">
    <source>
        <dbReference type="EMBL" id="SHE84124.1"/>
    </source>
</evidence>
<evidence type="ECO:0000256" key="1">
    <source>
        <dbReference type="ARBA" id="ARBA00010990"/>
    </source>
</evidence>
<proteinExistence type="inferred from homology"/>
<feature type="domain" description="4'-phosphopantetheinyl transferase N-terminal" evidence="4">
    <location>
        <begin position="44"/>
        <end position="119"/>
    </location>
</feature>
<dbReference type="GO" id="GO:0000287">
    <property type="term" value="F:magnesium ion binding"/>
    <property type="evidence" value="ECO:0007669"/>
    <property type="project" value="InterPro"/>
</dbReference>
<dbReference type="SUPFAM" id="SSF56214">
    <property type="entry name" value="4'-phosphopantetheinyl transferase"/>
    <property type="match status" value="2"/>
</dbReference>
<dbReference type="GO" id="GO:0005829">
    <property type="term" value="C:cytosol"/>
    <property type="evidence" value="ECO:0007669"/>
    <property type="project" value="TreeGrafter"/>
</dbReference>
<dbReference type="EMBL" id="FQUQ01000001">
    <property type="protein sequence ID" value="SHE84124.1"/>
    <property type="molecule type" value="Genomic_DNA"/>
</dbReference>
<accession>A0A1M4WSC7</accession>
<dbReference type="InterPro" id="IPR050559">
    <property type="entry name" value="P-Pant_transferase_sf"/>
</dbReference>
<dbReference type="AlphaFoldDB" id="A0A1M4WSC7"/>
<dbReference type="STRING" id="288992.SAMN04488522_1011366"/>
<evidence type="ECO:0000259" key="4">
    <source>
        <dbReference type="Pfam" id="PF22624"/>
    </source>
</evidence>
<dbReference type="InterPro" id="IPR008278">
    <property type="entry name" value="4-PPantetheinyl_Trfase_dom"/>
</dbReference>
<dbReference type="OrthoDB" id="9808281at2"/>
<gene>
    <name evidence="5" type="ORF">SAMN04488522_1011366</name>
</gene>
<dbReference type="InterPro" id="IPR055066">
    <property type="entry name" value="AASDHPPT_N"/>
</dbReference>
<dbReference type="GO" id="GO:0008897">
    <property type="term" value="F:holo-[acyl-carrier-protein] synthase activity"/>
    <property type="evidence" value="ECO:0007669"/>
    <property type="project" value="InterPro"/>
</dbReference>
<name>A0A1M4WSC7_9SPHI</name>
<dbReference type="InterPro" id="IPR037143">
    <property type="entry name" value="4-PPantetheinyl_Trfase_dom_sf"/>
</dbReference>
<dbReference type="GO" id="GO:0019878">
    <property type="term" value="P:lysine biosynthetic process via aminoadipic acid"/>
    <property type="evidence" value="ECO:0007669"/>
    <property type="project" value="TreeGrafter"/>
</dbReference>
<dbReference type="Pfam" id="PF22624">
    <property type="entry name" value="AASDHPPT_N"/>
    <property type="match status" value="1"/>
</dbReference>
<keyword evidence="2 5" id="KW-0808">Transferase</keyword>
<protein>
    <submittedName>
        <fullName evidence="5">4'-phosphopantetheinyl transferase</fullName>
    </submittedName>
</protein>
<dbReference type="Proteomes" id="UP000184287">
    <property type="component" value="Unassembled WGS sequence"/>
</dbReference>